<dbReference type="PANTHER" id="PTHR12147:SF26">
    <property type="entry name" value="PEPTIDASE M28 DOMAIN-CONTAINING PROTEIN"/>
    <property type="match status" value="1"/>
</dbReference>
<feature type="domain" description="Peptidase M28" evidence="1">
    <location>
        <begin position="216"/>
        <end position="412"/>
    </location>
</feature>
<organism evidence="2 3">
    <name type="scientific">Kocuria aegyptia</name>
    <dbReference type="NCBI Taxonomy" id="330943"/>
    <lineage>
        <taxon>Bacteria</taxon>
        <taxon>Bacillati</taxon>
        <taxon>Actinomycetota</taxon>
        <taxon>Actinomycetes</taxon>
        <taxon>Micrococcales</taxon>
        <taxon>Micrococcaceae</taxon>
        <taxon>Kocuria</taxon>
    </lineage>
</organism>
<keyword evidence="3" id="KW-1185">Reference proteome</keyword>
<dbReference type="InterPro" id="IPR007484">
    <property type="entry name" value="Peptidase_M28"/>
</dbReference>
<dbReference type="PROSITE" id="PS51318">
    <property type="entry name" value="TAT"/>
    <property type="match status" value="1"/>
</dbReference>
<dbReference type="RefSeq" id="WP_344118876.1">
    <property type="nucleotide sequence ID" value="NZ_BAAAOA010000003.1"/>
</dbReference>
<dbReference type="Pfam" id="PF04389">
    <property type="entry name" value="Peptidase_M28"/>
    <property type="match status" value="1"/>
</dbReference>
<dbReference type="Proteomes" id="UP001501204">
    <property type="component" value="Unassembled WGS sequence"/>
</dbReference>
<dbReference type="Gene3D" id="3.40.630.10">
    <property type="entry name" value="Zn peptidases"/>
    <property type="match status" value="1"/>
</dbReference>
<accession>A0ABP4W5K1</accession>
<proteinExistence type="predicted"/>
<sequence length="423" mass="44539">MTIVRFDLGNTSGNDDEPGLARRDALRTLTAAATGAGAAWTRLGDTLLVTGAPAQLERTGAGRAPAERVEVPTARLHLVIQNGRQFQQAHPEVPVLVDRGRYLVVDLDPAEAGRIVEPVERHLPCFGVRPLPADTVVFEQRPLAPARTRAVAEPHVAAVSRDAFEADLRTLAALRTRHSTSTEFRTALDWARDVLSALGWATRIQTVALPGGDTQNLIAERPGTGGDGRAVLVTAHLDSINVREGTAGPAPGADDNGSGAAGVLAVARALQDHRGSRDLRLILFGGEEQGLFGSRHYVAELDPAELGRIHAVVNMDMIAGRNTPSPTVLLEGAAVSQAVLEELAAAAQAHTGLTVQTSLLPFNSDHVPFIDGGVPAVLTIEGADGANDRIHTAGDTLEHIDSGLALEILRMNVAYLVQALGQA</sequence>
<dbReference type="PANTHER" id="PTHR12147">
    <property type="entry name" value="METALLOPEPTIDASE M28 FAMILY MEMBER"/>
    <property type="match status" value="1"/>
</dbReference>
<dbReference type="InterPro" id="IPR006311">
    <property type="entry name" value="TAT_signal"/>
</dbReference>
<dbReference type="SUPFAM" id="SSF53187">
    <property type="entry name" value="Zn-dependent exopeptidases"/>
    <property type="match status" value="1"/>
</dbReference>
<name>A0ABP4W5K1_9MICC</name>
<dbReference type="InterPro" id="IPR045175">
    <property type="entry name" value="M28_fam"/>
</dbReference>
<comment type="caution">
    <text evidence="2">The sequence shown here is derived from an EMBL/GenBank/DDBJ whole genome shotgun (WGS) entry which is preliminary data.</text>
</comment>
<dbReference type="EMBL" id="BAAAOA010000003">
    <property type="protein sequence ID" value="GAA1746339.1"/>
    <property type="molecule type" value="Genomic_DNA"/>
</dbReference>
<reference evidence="3" key="1">
    <citation type="journal article" date="2019" name="Int. J. Syst. Evol. Microbiol.">
        <title>The Global Catalogue of Microorganisms (GCM) 10K type strain sequencing project: providing services to taxonomists for standard genome sequencing and annotation.</title>
        <authorList>
            <consortium name="The Broad Institute Genomics Platform"/>
            <consortium name="The Broad Institute Genome Sequencing Center for Infectious Disease"/>
            <person name="Wu L."/>
            <person name="Ma J."/>
        </authorList>
    </citation>
    <scope>NUCLEOTIDE SEQUENCE [LARGE SCALE GENOMIC DNA]</scope>
    <source>
        <strain evidence="3">JCM 14735</strain>
    </source>
</reference>
<evidence type="ECO:0000259" key="1">
    <source>
        <dbReference type="Pfam" id="PF04389"/>
    </source>
</evidence>
<protein>
    <recommendedName>
        <fullName evidence="1">Peptidase M28 domain-containing protein</fullName>
    </recommendedName>
</protein>
<evidence type="ECO:0000313" key="3">
    <source>
        <dbReference type="Proteomes" id="UP001501204"/>
    </source>
</evidence>
<gene>
    <name evidence="2" type="ORF">GCM10009767_01180</name>
</gene>
<evidence type="ECO:0000313" key="2">
    <source>
        <dbReference type="EMBL" id="GAA1746339.1"/>
    </source>
</evidence>